<feature type="domain" description="SGNH hydrolase-type esterase" evidence="1">
    <location>
        <begin position="33"/>
        <end position="146"/>
    </location>
</feature>
<dbReference type="Gene3D" id="3.40.50.1110">
    <property type="entry name" value="SGNH hydrolase"/>
    <property type="match status" value="1"/>
</dbReference>
<dbReference type="SUPFAM" id="SSF52266">
    <property type="entry name" value="SGNH hydrolase"/>
    <property type="match status" value="1"/>
</dbReference>
<keyword evidence="2" id="KW-0378">Hydrolase</keyword>
<dbReference type="EC" id="3.1.-.-" evidence="2"/>
<accession>A0ABV1KWU5</accession>
<evidence type="ECO:0000259" key="1">
    <source>
        <dbReference type="Pfam" id="PF13472"/>
    </source>
</evidence>
<dbReference type="Pfam" id="PF13472">
    <property type="entry name" value="Lipase_GDSL_2"/>
    <property type="match status" value="1"/>
</dbReference>
<organism evidence="2 3">
    <name type="scientific">Cohnella silvisoli</name>
    <dbReference type="NCBI Taxonomy" id="2873699"/>
    <lineage>
        <taxon>Bacteria</taxon>
        <taxon>Bacillati</taxon>
        <taxon>Bacillota</taxon>
        <taxon>Bacilli</taxon>
        <taxon>Bacillales</taxon>
        <taxon>Paenibacillaceae</taxon>
        <taxon>Cohnella</taxon>
    </lineage>
</organism>
<dbReference type="Gene3D" id="2.60.120.260">
    <property type="entry name" value="Galactose-binding domain-like"/>
    <property type="match status" value="1"/>
</dbReference>
<dbReference type="RefSeq" id="WP_232186643.1">
    <property type="nucleotide sequence ID" value="NZ_JAIOAP010000009.1"/>
</dbReference>
<protein>
    <submittedName>
        <fullName evidence="2">SGNH/GDSL hydrolase family protein</fullName>
        <ecNumber evidence="2">3.1.-.-</ecNumber>
    </submittedName>
</protein>
<dbReference type="InterPro" id="IPR013830">
    <property type="entry name" value="SGNH_hydro"/>
</dbReference>
<evidence type="ECO:0000313" key="2">
    <source>
        <dbReference type="EMBL" id="MEQ4484262.1"/>
    </source>
</evidence>
<gene>
    <name evidence="2" type="ORF">QJS35_17840</name>
</gene>
<proteinExistence type="predicted"/>
<dbReference type="EMBL" id="JASKHM010000010">
    <property type="protein sequence ID" value="MEQ4484262.1"/>
    <property type="molecule type" value="Genomic_DNA"/>
</dbReference>
<comment type="caution">
    <text evidence="2">The sequence shown here is derived from an EMBL/GenBank/DDBJ whole genome shotgun (WGS) entry which is preliminary data.</text>
</comment>
<dbReference type="GO" id="GO:0016787">
    <property type="term" value="F:hydrolase activity"/>
    <property type="evidence" value="ECO:0007669"/>
    <property type="project" value="UniProtKB-KW"/>
</dbReference>
<dbReference type="Proteomes" id="UP001493487">
    <property type="component" value="Unassembled WGS sequence"/>
</dbReference>
<name>A0ABV1KWU5_9BACL</name>
<keyword evidence="3" id="KW-1185">Reference proteome</keyword>
<dbReference type="CDD" id="cd00229">
    <property type="entry name" value="SGNH_hydrolase"/>
    <property type="match status" value="1"/>
</dbReference>
<evidence type="ECO:0000313" key="3">
    <source>
        <dbReference type="Proteomes" id="UP001493487"/>
    </source>
</evidence>
<sequence>MVWSIESEIKKYLSCRPFHRPHYDGGAVVLAGWIDYIERLKKKADGYDLVFICYGQNDQGSLTTEEFGAIYENLIRRIKHDYPYAEIVTLVESSLQSETFPDVIKSLTKRYGLINVDTRQSFGKSALPYDQLTIDGVHPNNEGYKLYAQQIYDALSQEYDSGKQISELGDSLLYPQSSFTSGRTLREWTTINGFIHRGNALFGNKPGFTAESEFEGQFVALSYMTDPKGALVNVYVDGKFQRQISTNIPFVVNWKSIVTSGLAQGKHQLKVEIAPAKDAVSTGTFAHIIGYITN</sequence>
<reference evidence="2 3" key="1">
    <citation type="journal article" date="2023" name="Genome Announc.">
        <title>Pan-Genome Analyses of the Genus Cohnella and Proposal of the Novel Species Cohnella silvisoli sp. nov., Isolated from Forest Soil.</title>
        <authorList>
            <person name="Wang C."/>
            <person name="Mao L."/>
            <person name="Bao G."/>
            <person name="Zhu H."/>
        </authorList>
    </citation>
    <scope>NUCLEOTIDE SEQUENCE [LARGE SCALE GENOMIC DNA]</scope>
    <source>
        <strain evidence="2 3">NL03-T5-1</strain>
    </source>
</reference>
<dbReference type="InterPro" id="IPR036514">
    <property type="entry name" value="SGNH_hydro_sf"/>
</dbReference>